<feature type="coiled-coil region" evidence="4">
    <location>
        <begin position="267"/>
        <end position="294"/>
    </location>
</feature>
<dbReference type="InterPro" id="IPR003660">
    <property type="entry name" value="HAMP_dom"/>
</dbReference>
<feature type="region of interest" description="Disordered" evidence="5">
    <location>
        <begin position="537"/>
        <end position="569"/>
    </location>
</feature>
<dbReference type="SMART" id="SM00283">
    <property type="entry name" value="MA"/>
    <property type="match status" value="1"/>
</dbReference>
<dbReference type="PANTHER" id="PTHR32089">
    <property type="entry name" value="METHYL-ACCEPTING CHEMOTAXIS PROTEIN MCPB"/>
    <property type="match status" value="1"/>
</dbReference>
<dbReference type="InterPro" id="IPR000014">
    <property type="entry name" value="PAS"/>
</dbReference>
<keyword evidence="4" id="KW-0175">Coiled coil</keyword>
<dbReference type="PROSITE" id="PS50112">
    <property type="entry name" value="PAS"/>
    <property type="match status" value="1"/>
</dbReference>
<keyword evidence="11" id="KW-1185">Reference proteome</keyword>
<dbReference type="Gene3D" id="3.30.450.20">
    <property type="entry name" value="PAS domain"/>
    <property type="match status" value="1"/>
</dbReference>
<dbReference type="Proteomes" id="UP001589789">
    <property type="component" value="Unassembled WGS sequence"/>
</dbReference>
<gene>
    <name evidence="10" type="ORF">ACFFIC_19750</name>
</gene>
<evidence type="ECO:0000259" key="7">
    <source>
        <dbReference type="PROSITE" id="PS50111"/>
    </source>
</evidence>
<comment type="caution">
    <text evidence="10">The sequence shown here is derived from an EMBL/GenBank/DDBJ whole genome shotgun (WGS) entry which is preliminary data.</text>
</comment>
<keyword evidence="1 3" id="KW-0807">Transducer</keyword>
<dbReference type="SUPFAM" id="SSF141371">
    <property type="entry name" value="PilZ domain-like"/>
    <property type="match status" value="1"/>
</dbReference>
<dbReference type="InterPro" id="IPR013655">
    <property type="entry name" value="PAS_fold_3"/>
</dbReference>
<evidence type="ECO:0000256" key="4">
    <source>
        <dbReference type="SAM" id="Coils"/>
    </source>
</evidence>
<evidence type="ECO:0000256" key="1">
    <source>
        <dbReference type="ARBA" id="ARBA00023224"/>
    </source>
</evidence>
<evidence type="ECO:0000259" key="9">
    <source>
        <dbReference type="PROSITE" id="PS50885"/>
    </source>
</evidence>
<dbReference type="NCBIfam" id="TIGR00229">
    <property type="entry name" value="sensory_box"/>
    <property type="match status" value="1"/>
</dbReference>
<dbReference type="InterPro" id="IPR009875">
    <property type="entry name" value="PilZ_domain"/>
</dbReference>
<keyword evidence="6" id="KW-1133">Transmembrane helix</keyword>
<feature type="domain" description="HAMP" evidence="9">
    <location>
        <begin position="215"/>
        <end position="267"/>
    </location>
</feature>
<keyword evidence="6" id="KW-0812">Transmembrane</keyword>
<comment type="similarity">
    <text evidence="2">Belongs to the methyl-accepting chemotaxis (MCP) protein family.</text>
</comment>
<dbReference type="CDD" id="cd00130">
    <property type="entry name" value="PAS"/>
    <property type="match status" value="1"/>
</dbReference>
<evidence type="ECO:0000259" key="8">
    <source>
        <dbReference type="PROSITE" id="PS50112"/>
    </source>
</evidence>
<feature type="domain" description="PAS" evidence="8">
    <location>
        <begin position="25"/>
        <end position="50"/>
    </location>
</feature>
<dbReference type="EMBL" id="JBHLVZ010000069">
    <property type="protein sequence ID" value="MFC0387757.1"/>
    <property type="molecule type" value="Genomic_DNA"/>
</dbReference>
<dbReference type="PROSITE" id="PS50111">
    <property type="entry name" value="CHEMOTAXIS_TRANSDUC_2"/>
    <property type="match status" value="1"/>
</dbReference>
<proteinExistence type="inferred from homology"/>
<dbReference type="PANTHER" id="PTHR32089:SF112">
    <property type="entry name" value="LYSOZYME-LIKE PROTEIN-RELATED"/>
    <property type="match status" value="1"/>
</dbReference>
<evidence type="ECO:0000256" key="3">
    <source>
        <dbReference type="PROSITE-ProRule" id="PRU00284"/>
    </source>
</evidence>
<feature type="transmembrane region" description="Helical" evidence="6">
    <location>
        <begin position="164"/>
        <end position="190"/>
    </location>
</feature>
<dbReference type="InterPro" id="IPR035965">
    <property type="entry name" value="PAS-like_dom_sf"/>
</dbReference>
<dbReference type="RefSeq" id="WP_377053514.1">
    <property type="nucleotide sequence ID" value="NZ_JBHLVZ010000069.1"/>
</dbReference>
<name>A0ABV6IWR4_9PROT</name>
<evidence type="ECO:0000256" key="2">
    <source>
        <dbReference type="ARBA" id="ARBA00029447"/>
    </source>
</evidence>
<dbReference type="Gene3D" id="2.40.10.220">
    <property type="entry name" value="predicted glycosyltransferase like domains"/>
    <property type="match status" value="1"/>
</dbReference>
<sequence length="657" mass="68571">MRDNGPITTKEVPLPEAALLVSQTDTSGRITFANDAFVQVSGFTREELIGAPHNLVRHPHMPQAAFHDLWRTVRAGKPWEGLVKNRAKDGAFYWVRANVTPVMEGGVLQGFISIRTRPDKAEVAAAEAAYAAIREGRGRGLRVMGGAIVRSGPAARCLAATRGIAAGIAIDLGFVGAAVAASLVAGAYGVGWEMRAGALFGVALLVTAHAVTTVARMRRAFRRIDVQFGALARGDLREAIEDSAVPELRSVTGFLRSLRAKLAYAEEVRAQRERDAALERVAALREMADEVEAAAHRSSDEVTATTVEMAGEATGMADAADSVGVHAETAVRAAGDALASAQTMAAAAEELAVSIGGITERVNEASDTTRAAVEESDAAQQAIRHLRSEVEQVGQITSLIADIASQTHLLALNATIEAARAGESGRSFAVVAGEVKKLAGQTEKATEEIARQIAQIQQATTDTVGAVARISGKVGQIDEVSAAIAAAMEQQSDATREISRSVAEAATAAQSVTEVMAGVLQIAAEASGKARRLRAEAGGLAERASHSRSSMVHSVRTSVAEAERRTHHRRTVDEPCELLIAGEVHAGQVVDLSEQGARVLVGATCHAGTAAELRLPGRGLRLPCKVVSNRGAEGIGLAFAAPITLPASLGGVEMEAA</sequence>
<evidence type="ECO:0000313" key="10">
    <source>
        <dbReference type="EMBL" id="MFC0387757.1"/>
    </source>
</evidence>
<evidence type="ECO:0000313" key="11">
    <source>
        <dbReference type="Proteomes" id="UP001589789"/>
    </source>
</evidence>
<dbReference type="Gene3D" id="1.10.287.950">
    <property type="entry name" value="Methyl-accepting chemotaxis protein"/>
    <property type="match status" value="1"/>
</dbReference>
<feature type="transmembrane region" description="Helical" evidence="6">
    <location>
        <begin position="196"/>
        <end position="215"/>
    </location>
</feature>
<dbReference type="PROSITE" id="PS50885">
    <property type="entry name" value="HAMP"/>
    <property type="match status" value="1"/>
</dbReference>
<dbReference type="SUPFAM" id="SSF55785">
    <property type="entry name" value="PYP-like sensor domain (PAS domain)"/>
    <property type="match status" value="1"/>
</dbReference>
<feature type="compositionally biased region" description="Low complexity" evidence="5">
    <location>
        <begin position="537"/>
        <end position="559"/>
    </location>
</feature>
<dbReference type="SUPFAM" id="SSF58104">
    <property type="entry name" value="Methyl-accepting chemotaxis protein (MCP) signaling domain"/>
    <property type="match status" value="1"/>
</dbReference>
<dbReference type="InterPro" id="IPR004089">
    <property type="entry name" value="MCPsignal_dom"/>
</dbReference>
<keyword evidence="6" id="KW-0472">Membrane</keyword>
<reference evidence="10 11" key="1">
    <citation type="submission" date="2024-09" db="EMBL/GenBank/DDBJ databases">
        <authorList>
            <person name="Sun Q."/>
            <person name="Mori K."/>
        </authorList>
    </citation>
    <scope>NUCLEOTIDE SEQUENCE [LARGE SCALE GENOMIC DNA]</scope>
    <source>
        <strain evidence="10 11">CCM 7468</strain>
    </source>
</reference>
<dbReference type="Pfam" id="PF08447">
    <property type="entry name" value="PAS_3"/>
    <property type="match status" value="1"/>
</dbReference>
<organism evidence="10 11">
    <name type="scientific">Muricoccus vinaceus</name>
    <dbReference type="NCBI Taxonomy" id="424704"/>
    <lineage>
        <taxon>Bacteria</taxon>
        <taxon>Pseudomonadati</taxon>
        <taxon>Pseudomonadota</taxon>
        <taxon>Alphaproteobacteria</taxon>
        <taxon>Acetobacterales</taxon>
        <taxon>Roseomonadaceae</taxon>
        <taxon>Muricoccus</taxon>
    </lineage>
</organism>
<evidence type="ECO:0000256" key="6">
    <source>
        <dbReference type="SAM" id="Phobius"/>
    </source>
</evidence>
<dbReference type="Pfam" id="PF07238">
    <property type="entry name" value="PilZ"/>
    <property type="match status" value="1"/>
</dbReference>
<feature type="domain" description="Methyl-accepting transducer" evidence="7">
    <location>
        <begin position="305"/>
        <end position="527"/>
    </location>
</feature>
<dbReference type="Pfam" id="PF00015">
    <property type="entry name" value="MCPsignal"/>
    <property type="match status" value="1"/>
</dbReference>
<protein>
    <submittedName>
        <fullName evidence="10">Methyl-accepting chemotaxis protein</fullName>
    </submittedName>
</protein>
<evidence type="ECO:0000256" key="5">
    <source>
        <dbReference type="SAM" id="MobiDB-lite"/>
    </source>
</evidence>
<accession>A0ABV6IWR4</accession>